<keyword evidence="6" id="KW-1185">Reference proteome</keyword>
<evidence type="ECO:0000313" key="5">
    <source>
        <dbReference type="EMBL" id="OHU09014.1"/>
    </source>
</evidence>
<feature type="transmembrane region" description="Helical" evidence="4">
    <location>
        <begin position="47"/>
        <end position="67"/>
    </location>
</feature>
<dbReference type="PANTHER" id="PTHR37042:SF4">
    <property type="entry name" value="OUTER MEMBRANE PROTEIN RV1973"/>
    <property type="match status" value="1"/>
</dbReference>
<keyword evidence="2 4" id="KW-0472">Membrane</keyword>
<dbReference type="PANTHER" id="PTHR37042">
    <property type="entry name" value="OUTER MEMBRANE PROTEIN RV1973"/>
    <property type="match status" value="1"/>
</dbReference>
<evidence type="ECO:0000256" key="2">
    <source>
        <dbReference type="ARBA" id="ARBA00023136"/>
    </source>
</evidence>
<keyword evidence="4" id="KW-1133">Transmembrane helix</keyword>
<name>A0ABX3BZ47_9MYCO</name>
<feature type="region of interest" description="Disordered" evidence="3">
    <location>
        <begin position="201"/>
        <end position="235"/>
    </location>
</feature>
<reference evidence="5 6" key="1">
    <citation type="submission" date="2016-10" db="EMBL/GenBank/DDBJ databases">
        <title>Evaluation of Human, Animal and Environmental Mycobacterium chelonae Isolates by Core Genome Phylogenomic Analysis, Targeted Gene Comparison, and Anti-microbial Susceptibility Patterns: A Tale of Mistaken Identities.</title>
        <authorList>
            <person name="Fogelson S.B."/>
            <person name="Camus A.C."/>
            <person name="Lorenz W."/>
            <person name="Vasireddy R."/>
            <person name="Vasireddy S."/>
            <person name="Smith T."/>
            <person name="Brown-Elliott B.A."/>
            <person name="Wallace R.J.Jr."/>
            <person name="Hasan N.A."/>
            <person name="Reischl U."/>
            <person name="Sanchez S."/>
        </authorList>
    </citation>
    <scope>NUCLEOTIDE SEQUENCE [LARGE SCALE GENOMIC DNA]</scope>
    <source>
        <strain evidence="5 6">8528</strain>
    </source>
</reference>
<comment type="subcellular location">
    <subcellularLocation>
        <location evidence="1">Membrane</location>
    </subcellularLocation>
</comment>
<evidence type="ECO:0008006" key="7">
    <source>
        <dbReference type="Google" id="ProtNLM"/>
    </source>
</evidence>
<organism evidence="5 6">
    <name type="scientific">Mycobacteroides saopaulense</name>
    <dbReference type="NCBI Taxonomy" id="1578165"/>
    <lineage>
        <taxon>Bacteria</taxon>
        <taxon>Bacillati</taxon>
        <taxon>Actinomycetota</taxon>
        <taxon>Actinomycetes</taxon>
        <taxon>Mycobacteriales</taxon>
        <taxon>Mycobacteriaceae</taxon>
        <taxon>Mycobacteroides</taxon>
    </lineage>
</organism>
<evidence type="ECO:0000256" key="4">
    <source>
        <dbReference type="SAM" id="Phobius"/>
    </source>
</evidence>
<evidence type="ECO:0000256" key="3">
    <source>
        <dbReference type="SAM" id="MobiDB-lite"/>
    </source>
</evidence>
<comment type="caution">
    <text evidence="5">The sequence shown here is derived from an EMBL/GenBank/DDBJ whole genome shotgun (WGS) entry which is preliminary data.</text>
</comment>
<protein>
    <recommendedName>
        <fullName evidence="7">Mammalian cell entry protein</fullName>
    </recommendedName>
</protein>
<evidence type="ECO:0000313" key="6">
    <source>
        <dbReference type="Proteomes" id="UP000179621"/>
    </source>
</evidence>
<dbReference type="Proteomes" id="UP000179621">
    <property type="component" value="Unassembled WGS sequence"/>
</dbReference>
<gene>
    <name evidence="5" type="ORF">BKG73_13230</name>
</gene>
<sequence length="235" mass="25341">MAPTLNNDQGVFDMTTSVLDDAESVKATEPGTPPEGPHDVSLWTRNGWAWIAAGLVLVGGVMGAFGYSKYQTLHDQQTTAQRHKQSREAATQLAKDYALKSLTYSYQDPDGFFRSVEDGVSASLKDKYVNATTILKAIMMQAQVTSSGDIISAEATEQPGDVYQVVVTAGQTIRNLQNPEPRVSTLVLQITVDKNGDTWQITDIGPRVRNGPGNLHQSPSLPGSPVAQPPTRGSR</sequence>
<accession>A0ABX3BZ47</accession>
<evidence type="ECO:0000256" key="1">
    <source>
        <dbReference type="ARBA" id="ARBA00004370"/>
    </source>
</evidence>
<keyword evidence="4" id="KW-0812">Transmembrane</keyword>
<proteinExistence type="predicted"/>
<dbReference type="RefSeq" id="WP_070934198.1">
    <property type="nucleotide sequence ID" value="NZ_MLIC01000008.1"/>
</dbReference>
<dbReference type="EMBL" id="MLIH01000025">
    <property type="protein sequence ID" value="OHU09014.1"/>
    <property type="molecule type" value="Genomic_DNA"/>
</dbReference>